<evidence type="ECO:0000313" key="6">
    <source>
        <dbReference type="EMBL" id="KAH7305907.1"/>
    </source>
</evidence>
<dbReference type="OrthoDB" id="445007at2759"/>
<sequence>MKQMHHDIVGEVGADKRLGTKGHPSVDPRIQRLISHIDEHGFVILPNVFSEEEINEAKLELERLAAAKSSQPRVSKGRNTFEGVRTQREYSLSSKGRVFDKFALHPDILAFNDHYMEKGYLLNSFQGITIHPGEKAQTLHFDDGYITIPRPHNPFGAAIMVALDPFTADNGATVVIPKSHKWGPDRRPDPSEGIPAVMPAGSVCYFLSTLWHGGGANTSNQSRAALTVQYSQPWIRQLENHMMAVRWEDLAGMPPRLVDLIGYKVGSPFIGHVDGRSPRAVVEQRLQEQQAKKIEDPVSKL</sequence>
<keyword evidence="4" id="KW-0408">Iron</keyword>
<accession>A0A8K0SGQ4</accession>
<dbReference type="Gene3D" id="2.60.120.620">
    <property type="entry name" value="q2cbj1_9rhob like domain"/>
    <property type="match status" value="1"/>
</dbReference>
<dbReference type="Proteomes" id="UP000813444">
    <property type="component" value="Unassembled WGS sequence"/>
</dbReference>
<comment type="cofactor">
    <cofactor evidence="1">
        <name>Fe cation</name>
        <dbReference type="ChEBI" id="CHEBI:24875"/>
    </cofactor>
</comment>
<comment type="caution">
    <text evidence="6">The sequence shown here is derived from an EMBL/GenBank/DDBJ whole genome shotgun (WGS) entry which is preliminary data.</text>
</comment>
<reference evidence="6" key="1">
    <citation type="journal article" date="2021" name="Nat. Commun.">
        <title>Genetic determinants of endophytism in the Arabidopsis root mycobiome.</title>
        <authorList>
            <person name="Mesny F."/>
            <person name="Miyauchi S."/>
            <person name="Thiergart T."/>
            <person name="Pickel B."/>
            <person name="Atanasova L."/>
            <person name="Karlsson M."/>
            <person name="Huettel B."/>
            <person name="Barry K.W."/>
            <person name="Haridas S."/>
            <person name="Chen C."/>
            <person name="Bauer D."/>
            <person name="Andreopoulos W."/>
            <person name="Pangilinan J."/>
            <person name="LaButti K."/>
            <person name="Riley R."/>
            <person name="Lipzen A."/>
            <person name="Clum A."/>
            <person name="Drula E."/>
            <person name="Henrissat B."/>
            <person name="Kohler A."/>
            <person name="Grigoriev I.V."/>
            <person name="Martin F.M."/>
            <person name="Hacquard S."/>
        </authorList>
    </citation>
    <scope>NUCLEOTIDE SEQUENCE</scope>
    <source>
        <strain evidence="6">MPI-CAGE-CH-0235</strain>
    </source>
</reference>
<dbReference type="EMBL" id="JAGPNK010000017">
    <property type="protein sequence ID" value="KAH7305907.1"/>
    <property type="molecule type" value="Genomic_DNA"/>
</dbReference>
<comment type="similarity">
    <text evidence="2">Belongs to the PhyH family.</text>
</comment>
<evidence type="ECO:0000256" key="2">
    <source>
        <dbReference type="ARBA" id="ARBA00005830"/>
    </source>
</evidence>
<organism evidence="6 7">
    <name type="scientific">Stachybotrys elegans</name>
    <dbReference type="NCBI Taxonomy" id="80388"/>
    <lineage>
        <taxon>Eukaryota</taxon>
        <taxon>Fungi</taxon>
        <taxon>Dikarya</taxon>
        <taxon>Ascomycota</taxon>
        <taxon>Pezizomycotina</taxon>
        <taxon>Sordariomycetes</taxon>
        <taxon>Hypocreomycetidae</taxon>
        <taxon>Hypocreales</taxon>
        <taxon>Stachybotryaceae</taxon>
        <taxon>Stachybotrys</taxon>
    </lineage>
</organism>
<dbReference type="PANTHER" id="PTHR20883:SF15">
    <property type="entry name" value="PHYTANOYL-COA DIOXYGENASE DOMAIN-CONTAINING PROTEIN 1"/>
    <property type="match status" value="1"/>
</dbReference>
<dbReference type="Pfam" id="PF05721">
    <property type="entry name" value="PhyH"/>
    <property type="match status" value="1"/>
</dbReference>
<evidence type="ECO:0000256" key="1">
    <source>
        <dbReference type="ARBA" id="ARBA00001962"/>
    </source>
</evidence>
<evidence type="ECO:0008006" key="8">
    <source>
        <dbReference type="Google" id="ProtNLM"/>
    </source>
</evidence>
<keyword evidence="3" id="KW-0479">Metal-binding</keyword>
<evidence type="ECO:0000256" key="3">
    <source>
        <dbReference type="ARBA" id="ARBA00022723"/>
    </source>
</evidence>
<proteinExistence type="inferred from homology"/>
<protein>
    <recommendedName>
        <fullName evidence="8">Phytanoyl-CoA dioxygenase family protein</fullName>
    </recommendedName>
</protein>
<evidence type="ECO:0000313" key="7">
    <source>
        <dbReference type="Proteomes" id="UP000813444"/>
    </source>
</evidence>
<feature type="region of interest" description="Disordered" evidence="5">
    <location>
        <begin position="1"/>
        <end position="24"/>
    </location>
</feature>
<dbReference type="InterPro" id="IPR008775">
    <property type="entry name" value="Phytyl_CoA_dOase-like"/>
</dbReference>
<dbReference type="SUPFAM" id="SSF51197">
    <property type="entry name" value="Clavaminate synthase-like"/>
    <property type="match status" value="1"/>
</dbReference>
<dbReference type="GO" id="GO:0046872">
    <property type="term" value="F:metal ion binding"/>
    <property type="evidence" value="ECO:0007669"/>
    <property type="project" value="UniProtKB-KW"/>
</dbReference>
<dbReference type="AlphaFoldDB" id="A0A8K0SGQ4"/>
<evidence type="ECO:0000256" key="5">
    <source>
        <dbReference type="SAM" id="MobiDB-lite"/>
    </source>
</evidence>
<name>A0A8K0SGQ4_9HYPO</name>
<dbReference type="PANTHER" id="PTHR20883">
    <property type="entry name" value="PHYTANOYL-COA DIOXYGENASE DOMAIN CONTAINING 1"/>
    <property type="match status" value="1"/>
</dbReference>
<gene>
    <name evidence="6" type="ORF">B0I35DRAFT_464603</name>
</gene>
<evidence type="ECO:0000256" key="4">
    <source>
        <dbReference type="ARBA" id="ARBA00023004"/>
    </source>
</evidence>
<keyword evidence="7" id="KW-1185">Reference proteome</keyword>